<sequence length="143" mass="15689">MTVEADEGPVWAHLPNSGRLNELLVPGHRVLLVRRSAPNRKTRYDLSLVQLAGQWVSVDARLPNDLVVEALLAGRLAPFVGYPDVSREVVFGRSRLDLLLEAPGRPPCLIEVKSVTLVVDGLACFPDAVTLRGRRHLRELAAA</sequence>
<gene>
    <name evidence="3" type="ORF">S01H1_09287</name>
</gene>
<evidence type="ECO:0000313" key="3">
    <source>
        <dbReference type="EMBL" id="GAF82930.1"/>
    </source>
</evidence>
<proteinExistence type="predicted"/>
<dbReference type="AlphaFoldDB" id="X0U392"/>
<dbReference type="InterPro" id="IPR041465">
    <property type="entry name" value="SfsA_N"/>
</dbReference>
<feature type="domain" description="Sugar fermentation stimulation protein C-terminal" evidence="1">
    <location>
        <begin position="62"/>
        <end position="142"/>
    </location>
</feature>
<dbReference type="Gene3D" id="2.40.50.580">
    <property type="match status" value="1"/>
</dbReference>
<feature type="non-terminal residue" evidence="3">
    <location>
        <position position="143"/>
    </location>
</feature>
<dbReference type="NCBIfam" id="TIGR00230">
    <property type="entry name" value="sfsA"/>
    <property type="match status" value="1"/>
</dbReference>
<protein>
    <recommendedName>
        <fullName evidence="4">DNA/RNA nuclease SfsA</fullName>
    </recommendedName>
</protein>
<dbReference type="PANTHER" id="PTHR30545:SF2">
    <property type="entry name" value="SUGAR FERMENTATION STIMULATION PROTEIN A"/>
    <property type="match status" value="1"/>
</dbReference>
<feature type="domain" description="SfsA N-terminal OB" evidence="2">
    <location>
        <begin position="3"/>
        <end position="58"/>
    </location>
</feature>
<dbReference type="EMBL" id="BARS01004750">
    <property type="protein sequence ID" value="GAF82930.1"/>
    <property type="molecule type" value="Genomic_DNA"/>
</dbReference>
<organism evidence="3">
    <name type="scientific">marine sediment metagenome</name>
    <dbReference type="NCBI Taxonomy" id="412755"/>
    <lineage>
        <taxon>unclassified sequences</taxon>
        <taxon>metagenomes</taxon>
        <taxon>ecological metagenomes</taxon>
    </lineage>
</organism>
<dbReference type="InterPro" id="IPR005224">
    <property type="entry name" value="SfsA"/>
</dbReference>
<reference evidence="3" key="1">
    <citation type="journal article" date="2014" name="Front. Microbiol.">
        <title>High frequency of phylogenetically diverse reductive dehalogenase-homologous genes in deep subseafloor sedimentary metagenomes.</title>
        <authorList>
            <person name="Kawai M."/>
            <person name="Futagami T."/>
            <person name="Toyoda A."/>
            <person name="Takaki Y."/>
            <person name="Nishi S."/>
            <person name="Hori S."/>
            <person name="Arai W."/>
            <person name="Tsubouchi T."/>
            <person name="Morono Y."/>
            <person name="Uchiyama I."/>
            <person name="Ito T."/>
            <person name="Fujiyama A."/>
            <person name="Inagaki F."/>
            <person name="Takami H."/>
        </authorList>
    </citation>
    <scope>NUCLEOTIDE SEQUENCE</scope>
    <source>
        <strain evidence="3">Expedition CK06-06</strain>
    </source>
</reference>
<evidence type="ECO:0000259" key="2">
    <source>
        <dbReference type="Pfam" id="PF17746"/>
    </source>
</evidence>
<dbReference type="CDD" id="cd22359">
    <property type="entry name" value="SfsA-like_bacterial"/>
    <property type="match status" value="1"/>
</dbReference>
<evidence type="ECO:0008006" key="4">
    <source>
        <dbReference type="Google" id="ProtNLM"/>
    </source>
</evidence>
<dbReference type="Pfam" id="PF03749">
    <property type="entry name" value="SfsA"/>
    <property type="match status" value="1"/>
</dbReference>
<comment type="caution">
    <text evidence="3">The sequence shown here is derived from an EMBL/GenBank/DDBJ whole genome shotgun (WGS) entry which is preliminary data.</text>
</comment>
<accession>X0U392</accession>
<dbReference type="Pfam" id="PF17746">
    <property type="entry name" value="SfsA_N"/>
    <property type="match status" value="1"/>
</dbReference>
<dbReference type="InterPro" id="IPR040452">
    <property type="entry name" value="SfsA_C"/>
</dbReference>
<name>X0U392_9ZZZZ</name>
<evidence type="ECO:0000259" key="1">
    <source>
        <dbReference type="Pfam" id="PF03749"/>
    </source>
</evidence>
<dbReference type="PANTHER" id="PTHR30545">
    <property type="entry name" value="SUGAR FERMENTATION STIMULATION PROTEIN A"/>
    <property type="match status" value="1"/>
</dbReference>
<dbReference type="GO" id="GO:0003677">
    <property type="term" value="F:DNA binding"/>
    <property type="evidence" value="ECO:0007669"/>
    <property type="project" value="InterPro"/>
</dbReference>
<dbReference type="Gene3D" id="3.40.1350.60">
    <property type="match status" value="1"/>
</dbReference>